<name>A0A075G635_9EURY</name>
<protein>
    <submittedName>
        <fullName evidence="1">Uncharacterized protein</fullName>
    </submittedName>
</protein>
<proteinExistence type="predicted"/>
<sequence length="167" mass="18924">MGESLDDESMASSRLLEIPVSIAPTDAVRALRLLGESRGWSMHRIEESRMVHRWAIVAPISRQARVLGLVVDGGEAAGLSIRSWSYTPGSAGTLSTVSFEIPRQLEGEKWESLLREWSDSLPRCPWKWSFGERSMIGYFLPEFRRSRVLFRGERVDVDDWRGDESVA</sequence>
<dbReference type="AlphaFoldDB" id="A0A075G635"/>
<organism evidence="1">
    <name type="scientific">uncultured marine group II/III euryarchaeote KM3_100_H05</name>
    <dbReference type="NCBI Taxonomy" id="1457842"/>
    <lineage>
        <taxon>Archaea</taxon>
        <taxon>Methanobacteriati</taxon>
        <taxon>Methanobacteriota</taxon>
        <taxon>environmental samples</taxon>
    </lineage>
</organism>
<dbReference type="EMBL" id="KF900547">
    <property type="protein sequence ID" value="AIE98889.1"/>
    <property type="molecule type" value="Genomic_DNA"/>
</dbReference>
<evidence type="ECO:0000313" key="1">
    <source>
        <dbReference type="EMBL" id="AIE98889.1"/>
    </source>
</evidence>
<reference evidence="1" key="1">
    <citation type="journal article" date="2014" name="Genome Biol. Evol.">
        <title>Pangenome evidence for extensive interdomain horizontal transfer affecting lineage core and shell genes in uncultured planktonic thaumarchaeota and euryarchaeota.</title>
        <authorList>
            <person name="Deschamps P."/>
            <person name="Zivanovic Y."/>
            <person name="Moreira D."/>
            <person name="Rodriguez-Valera F."/>
            <person name="Lopez-Garcia P."/>
        </authorList>
    </citation>
    <scope>NUCLEOTIDE SEQUENCE</scope>
</reference>
<accession>A0A075G635</accession>